<feature type="domain" description="Cupin type-2" evidence="2">
    <location>
        <begin position="53"/>
        <end position="122"/>
    </location>
</feature>
<dbReference type="InParanoid" id="A0A1Y1Y0K1"/>
<dbReference type="InterPro" id="IPR051610">
    <property type="entry name" value="GPI/OXD"/>
</dbReference>
<dbReference type="CDD" id="cd02224">
    <property type="entry name" value="cupin_SPO2919-like"/>
    <property type="match status" value="1"/>
</dbReference>
<keyword evidence="1" id="KW-0479">Metal-binding</keyword>
<dbReference type="InterPro" id="IPR013096">
    <property type="entry name" value="Cupin_2"/>
</dbReference>
<dbReference type="SUPFAM" id="SSF51182">
    <property type="entry name" value="RmlC-like cupins"/>
    <property type="match status" value="1"/>
</dbReference>
<dbReference type="GO" id="GO:0046872">
    <property type="term" value="F:metal ion binding"/>
    <property type="evidence" value="ECO:0007669"/>
    <property type="project" value="UniProtKB-KW"/>
</dbReference>
<proteinExistence type="predicted"/>
<gene>
    <name evidence="3" type="ORF">K493DRAFT_304214</name>
</gene>
<evidence type="ECO:0000313" key="3">
    <source>
        <dbReference type="EMBL" id="ORX91246.1"/>
    </source>
</evidence>
<organism evidence="3 4">
    <name type="scientific">Basidiobolus meristosporus CBS 931.73</name>
    <dbReference type="NCBI Taxonomy" id="1314790"/>
    <lineage>
        <taxon>Eukaryota</taxon>
        <taxon>Fungi</taxon>
        <taxon>Fungi incertae sedis</taxon>
        <taxon>Zoopagomycota</taxon>
        <taxon>Entomophthoromycotina</taxon>
        <taxon>Basidiobolomycetes</taxon>
        <taxon>Basidiobolales</taxon>
        <taxon>Basidiobolaceae</taxon>
        <taxon>Basidiobolus</taxon>
    </lineage>
</organism>
<protein>
    <submittedName>
        <fullName evidence="3">Cupin domain-containing protein</fullName>
    </submittedName>
</protein>
<evidence type="ECO:0000256" key="1">
    <source>
        <dbReference type="ARBA" id="ARBA00022723"/>
    </source>
</evidence>
<dbReference type="InterPro" id="IPR011051">
    <property type="entry name" value="RmlC_Cupin_sf"/>
</dbReference>
<name>A0A1Y1Y0K1_9FUNG</name>
<keyword evidence="4" id="KW-1185">Reference proteome</keyword>
<dbReference type="EMBL" id="MCFE01000334">
    <property type="protein sequence ID" value="ORX91246.1"/>
    <property type="molecule type" value="Genomic_DNA"/>
</dbReference>
<comment type="caution">
    <text evidence="3">The sequence shown here is derived from an EMBL/GenBank/DDBJ whole genome shotgun (WGS) entry which is preliminary data.</text>
</comment>
<sequence length="161" mass="17990">MSESSAQHTCLLKASEIAQLEKTKRVHPLNSEAVRHTVSLGDMVGMTTLGVHHVTLKPGDESTTYHTHHMVEEFLFVISGRGRARIGSQVSEVGPGDFMGFSQTSAPHTLTNPFDEDLVYLVSGTRLNADVVDYPDIKKRLFCFENQRNYVNMNDIDQINQ</sequence>
<evidence type="ECO:0000313" key="4">
    <source>
        <dbReference type="Proteomes" id="UP000193498"/>
    </source>
</evidence>
<dbReference type="InterPro" id="IPR014710">
    <property type="entry name" value="RmlC-like_jellyroll"/>
</dbReference>
<dbReference type="Proteomes" id="UP000193498">
    <property type="component" value="Unassembled WGS sequence"/>
</dbReference>
<reference evidence="3 4" key="1">
    <citation type="submission" date="2016-07" db="EMBL/GenBank/DDBJ databases">
        <title>Pervasive Adenine N6-methylation of Active Genes in Fungi.</title>
        <authorList>
            <consortium name="DOE Joint Genome Institute"/>
            <person name="Mondo S.J."/>
            <person name="Dannebaum R.O."/>
            <person name="Kuo R.C."/>
            <person name="Labutti K."/>
            <person name="Haridas S."/>
            <person name="Kuo A."/>
            <person name="Salamov A."/>
            <person name="Ahrendt S.R."/>
            <person name="Lipzen A."/>
            <person name="Sullivan W."/>
            <person name="Andreopoulos W.B."/>
            <person name="Clum A."/>
            <person name="Lindquist E."/>
            <person name="Daum C."/>
            <person name="Ramamoorthy G.K."/>
            <person name="Gryganskyi A."/>
            <person name="Culley D."/>
            <person name="Magnuson J.K."/>
            <person name="James T.Y."/>
            <person name="O'Malley M.A."/>
            <person name="Stajich J.E."/>
            <person name="Spatafora J.W."/>
            <person name="Visel A."/>
            <person name="Grigoriev I.V."/>
        </authorList>
    </citation>
    <scope>NUCLEOTIDE SEQUENCE [LARGE SCALE GENOMIC DNA]</scope>
    <source>
        <strain evidence="3 4">CBS 931.73</strain>
    </source>
</reference>
<dbReference type="Pfam" id="PF07883">
    <property type="entry name" value="Cupin_2"/>
    <property type="match status" value="1"/>
</dbReference>
<dbReference type="Gene3D" id="2.60.120.10">
    <property type="entry name" value="Jelly Rolls"/>
    <property type="match status" value="1"/>
</dbReference>
<accession>A0A1Y1Y0K1</accession>
<dbReference type="AlphaFoldDB" id="A0A1Y1Y0K1"/>
<dbReference type="PANTHER" id="PTHR35848">
    <property type="entry name" value="OXALATE-BINDING PROTEIN"/>
    <property type="match status" value="1"/>
</dbReference>
<dbReference type="OrthoDB" id="10263073at2759"/>
<evidence type="ECO:0000259" key="2">
    <source>
        <dbReference type="Pfam" id="PF07883"/>
    </source>
</evidence>